<evidence type="ECO:0000313" key="2">
    <source>
        <dbReference type="EMBL" id="WTS11204.1"/>
    </source>
</evidence>
<feature type="transmembrane region" description="Helical" evidence="1">
    <location>
        <begin position="49"/>
        <end position="70"/>
    </location>
</feature>
<organism evidence="2">
    <name type="scientific">Streptomyces sp. NBC_00119</name>
    <dbReference type="NCBI Taxonomy" id="2975659"/>
    <lineage>
        <taxon>Bacteria</taxon>
        <taxon>Bacillati</taxon>
        <taxon>Actinomycetota</taxon>
        <taxon>Actinomycetes</taxon>
        <taxon>Kitasatosporales</taxon>
        <taxon>Streptomycetaceae</taxon>
        <taxon>Streptomyces</taxon>
    </lineage>
</organism>
<keyword evidence="1" id="KW-0472">Membrane</keyword>
<dbReference type="EMBL" id="CP108195">
    <property type="protein sequence ID" value="WTS11204.1"/>
    <property type="molecule type" value="Genomic_DNA"/>
</dbReference>
<feature type="transmembrane region" description="Helical" evidence="1">
    <location>
        <begin position="7"/>
        <end position="29"/>
    </location>
</feature>
<reference evidence="2" key="1">
    <citation type="submission" date="2022-10" db="EMBL/GenBank/DDBJ databases">
        <title>The complete genomes of actinobacterial strains from the NBC collection.</title>
        <authorList>
            <person name="Joergensen T.S."/>
            <person name="Alvarez Arevalo M."/>
            <person name="Sterndorff E.B."/>
            <person name="Faurdal D."/>
            <person name="Vuksanovic O."/>
            <person name="Mourched A.-S."/>
            <person name="Charusanti P."/>
            <person name="Shaw S."/>
            <person name="Blin K."/>
            <person name="Weber T."/>
        </authorList>
    </citation>
    <scope>NUCLEOTIDE SEQUENCE</scope>
    <source>
        <strain evidence="2">NBC_00119</strain>
    </source>
</reference>
<accession>A0AAU1U1B3</accession>
<keyword evidence="1" id="KW-1133">Transmembrane helix</keyword>
<evidence type="ECO:0000256" key="1">
    <source>
        <dbReference type="SAM" id="Phobius"/>
    </source>
</evidence>
<name>A0AAU1U1B3_9ACTN</name>
<sequence length="144" mass="14474">MGEFLAAVIGFPGLFFTSALVVSCGFWVLVALGRVEAGAFDADVELDAWGLGGGPVAGAVSLVIAVAWLVTVTGSMLAELVAPGGLTHAALEAVLLIGSPVVGRRVARRLMGSPAELLMNPAHSVVVPGSRPAAARDPFMAAGP</sequence>
<dbReference type="AlphaFoldDB" id="A0AAU1U1B3"/>
<keyword evidence="1" id="KW-0812">Transmembrane</keyword>
<proteinExistence type="predicted"/>
<gene>
    <name evidence="2" type="ORF">OHU69_09050</name>
</gene>
<protein>
    <submittedName>
        <fullName evidence="2">Uncharacterized protein</fullName>
    </submittedName>
</protein>